<dbReference type="RefSeq" id="WP_173310136.1">
    <property type="nucleotide sequence ID" value="NZ_BAAAUE010000020.1"/>
</dbReference>
<dbReference type="GO" id="GO:0008610">
    <property type="term" value="P:lipid biosynthetic process"/>
    <property type="evidence" value="ECO:0007669"/>
    <property type="project" value="UniProtKB-ARBA"/>
</dbReference>
<keyword evidence="2" id="KW-0596">Phosphopantetheine</keyword>
<dbReference type="Gene3D" id="3.30.559.30">
    <property type="entry name" value="Nonribosomal peptide synthetase, condensation domain"/>
    <property type="match status" value="1"/>
</dbReference>
<accession>A0A7J0BY99</accession>
<evidence type="ECO:0000313" key="7">
    <source>
        <dbReference type="EMBL" id="NYE39016.1"/>
    </source>
</evidence>
<keyword evidence="3" id="KW-0597">Phosphoprotein</keyword>
<proteinExistence type="predicted"/>
<keyword evidence="8" id="KW-1185">Reference proteome</keyword>
<dbReference type="GO" id="GO:0017000">
    <property type="term" value="P:antibiotic biosynthetic process"/>
    <property type="evidence" value="ECO:0007669"/>
    <property type="project" value="UniProtKB-ARBA"/>
</dbReference>
<dbReference type="InterPro" id="IPR036736">
    <property type="entry name" value="ACP-like_sf"/>
</dbReference>
<dbReference type="GO" id="GO:0044550">
    <property type="term" value="P:secondary metabolite biosynthetic process"/>
    <property type="evidence" value="ECO:0007669"/>
    <property type="project" value="TreeGrafter"/>
</dbReference>
<dbReference type="EMBL" id="JACCCF010000001">
    <property type="protein sequence ID" value="NYE39016.1"/>
    <property type="molecule type" value="Genomic_DNA"/>
</dbReference>
<sequence length="1522" mass="162717">MSRDIGCLHELFEQQAATRPDAPALVHDGEWISYAELNSRADRLARGLAAHGVPPGRTVGICLHRGIDLVVAVLGVLKSGCAYTMLDPAFPDRRLTRVIASADAAAVLTECRALPRAVSFAEVAAYDGAGLRVRTRGADPACVMFTSGSTGAPKGILTSHASLTATLIGQTYAAFGPEEVWLQCSPVSWDAFALELFGPLITGGVCVLQSGGAPEPEEIAELVMDHGITTVYVSASLMNFLLDEHPLMFTRLRQVLTGGEPASLTHVDRLLREFPGLRVINGYSPAENTIFTCCHTIEPSDVATASIPVGRAIANKTTYVLDDRLCAVPPGVTGELYMAGDGLAYGYVGVLAPTAERFVADPFGLPGQRMYRTGDLVRERADGALEFLGRSDQQVKIRGFRVEPAEIEAVLTSHPRVTRAAVVPFGEGTKTQLVAYVVGGADEEELRAHTAGRLPSHLVPSRFLVLPALPRTATGKLNRAALPSPTRLEPAGRTAATADEQLLCKLFAEVLALPEVRPEENFFALGGHSLAAAKVVGRLLRLEGVLLPARTVFDAPTAAQLAAGLERARQAGHAATRPTNDIERRPKDGPAPLSPIQTRLWIADRLNPGTAEYVIPIALRIGGPLDIAALTAALTELTRRHEPLRSRIVETDGEPVQVVDPVEPVAVPVTDIDAIDRFVTEQAERSIDLEIGPLLRVALGRIARDDHVLTLCVHHIVADDWSVSLLASELAHHYADAVGLPGPQQDALPELPVTFRDVASWQRARSSRLGSTAAYWRERLAGMPTVVELPADHDRPTRRDVLGDRRGFAVPPELVARVAAFGRARGATSFMVLLAAFTVLVQRRTGMNDFGIGTPVAGRDHPDTESLIGFFVNTVVLRADLSGDPDFATVLARTRETVLTALHHQELPFDRVVDEVKPVREASRNPLVQLNFTLRTARTSSWPLPGLDVQRLPADTRTSKFDLLLDLEERPDGSLAGMVEYPVALFDPATMDRLTRHYLSMLEHAIELPDLPVARLPMLTGAERNWLADMLDSPEQTGPGEATLPALVARQVRLRPAAVAVDDGARRLTYAELDTESARIAAHVAAAVPGPEARVAVCLPRSADAVAAALGVLRAGGIVVPLEPDEPADRVARVLAAARPDVVLTRRGLGEELDARAGTPVLFWEELGTAPMTQPGTVRRSNAAYVVFTSGVTGPPLAVQLTHEGVTRMAPAGLREPSQVVAVATPMESVSSVLGVWGALGNGSRLVLAPPTVAGLSETVARSEGASAWLSTGHLHALLESRPEALDGLRRLVTGGEPLSPVLVGALLDRGVRVDNVYGPTEATGFACSAVELDHADTGRLIGRPAAGTKLYVLDDRLAQVPVGVPGELMVAGRSLARGYDGRPGMTALHFVADPFVPGGRMFRTGDLVRVRADGAIEFLGRRADRVASRGLWAGPDRTEARLYAHRDVGQVLVVGREGPRGEQSLIAYVVGRRDVPVDTTALRRFCLAGLPRHQVPTAVVELATFPLGPRGKVNLPSLPTP</sequence>
<dbReference type="Pfam" id="PF00668">
    <property type="entry name" value="Condensation"/>
    <property type="match status" value="1"/>
</dbReference>
<feature type="domain" description="Carrier" evidence="5">
    <location>
        <begin position="494"/>
        <end position="569"/>
    </location>
</feature>
<evidence type="ECO:0000256" key="4">
    <source>
        <dbReference type="SAM" id="MobiDB-lite"/>
    </source>
</evidence>
<dbReference type="SMART" id="SM00823">
    <property type="entry name" value="PKS_PP"/>
    <property type="match status" value="1"/>
</dbReference>
<comment type="caution">
    <text evidence="6">The sequence shown here is derived from an EMBL/GenBank/DDBJ whole genome shotgun (WGS) entry which is preliminary data.</text>
</comment>
<dbReference type="PANTHER" id="PTHR45527:SF1">
    <property type="entry name" value="FATTY ACID SYNTHASE"/>
    <property type="match status" value="1"/>
</dbReference>
<evidence type="ECO:0000259" key="5">
    <source>
        <dbReference type="PROSITE" id="PS50075"/>
    </source>
</evidence>
<dbReference type="InterPro" id="IPR045851">
    <property type="entry name" value="AMP-bd_C_sf"/>
</dbReference>
<dbReference type="SUPFAM" id="SSF47336">
    <property type="entry name" value="ACP-like"/>
    <property type="match status" value="1"/>
</dbReference>
<dbReference type="Gene3D" id="3.40.50.12780">
    <property type="entry name" value="N-terminal domain of ligase-like"/>
    <property type="match status" value="2"/>
</dbReference>
<reference evidence="6 8" key="1">
    <citation type="submission" date="2020-05" db="EMBL/GenBank/DDBJ databases">
        <title>Whole genome shotgun sequence of Streptomyces fulvorobeus NBRC 15897.</title>
        <authorList>
            <person name="Komaki H."/>
            <person name="Tamura T."/>
        </authorList>
    </citation>
    <scope>NUCLEOTIDE SEQUENCE [LARGE SCALE GENOMIC DNA]</scope>
    <source>
        <strain evidence="6 8">NBRC 15897</strain>
    </source>
</reference>
<comment type="cofactor">
    <cofactor evidence="1">
        <name>pantetheine 4'-phosphate</name>
        <dbReference type="ChEBI" id="CHEBI:47942"/>
    </cofactor>
</comment>
<dbReference type="PANTHER" id="PTHR45527">
    <property type="entry name" value="NONRIBOSOMAL PEPTIDE SYNTHETASE"/>
    <property type="match status" value="1"/>
</dbReference>
<evidence type="ECO:0000313" key="6">
    <source>
        <dbReference type="EMBL" id="GFM95205.1"/>
    </source>
</evidence>
<dbReference type="GO" id="GO:0043041">
    <property type="term" value="P:amino acid activation for nonribosomal peptide biosynthetic process"/>
    <property type="evidence" value="ECO:0007669"/>
    <property type="project" value="TreeGrafter"/>
</dbReference>
<evidence type="ECO:0000256" key="1">
    <source>
        <dbReference type="ARBA" id="ARBA00001957"/>
    </source>
</evidence>
<name>A0A7J0BY99_9ACTN</name>
<dbReference type="InterPro" id="IPR023213">
    <property type="entry name" value="CAT-like_dom_sf"/>
</dbReference>
<dbReference type="Proteomes" id="UP000530403">
    <property type="component" value="Unassembled WGS sequence"/>
</dbReference>
<dbReference type="PROSITE" id="PS00012">
    <property type="entry name" value="PHOSPHOPANTETHEINE"/>
    <property type="match status" value="1"/>
</dbReference>
<dbReference type="Pfam" id="PF13193">
    <property type="entry name" value="AMP-binding_C"/>
    <property type="match status" value="1"/>
</dbReference>
<dbReference type="InterPro" id="IPR010071">
    <property type="entry name" value="AA_adenyl_dom"/>
</dbReference>
<protein>
    <submittedName>
        <fullName evidence="7">Amino acid adenylation domain-containing protein</fullName>
    </submittedName>
</protein>
<dbReference type="Gene3D" id="3.30.300.30">
    <property type="match status" value="2"/>
</dbReference>
<dbReference type="Pfam" id="PF00501">
    <property type="entry name" value="AMP-binding"/>
    <property type="match status" value="2"/>
</dbReference>
<dbReference type="InterPro" id="IPR025110">
    <property type="entry name" value="AMP-bd_C"/>
</dbReference>
<dbReference type="InterPro" id="IPR020806">
    <property type="entry name" value="PKS_PP-bd"/>
</dbReference>
<dbReference type="SUPFAM" id="SSF56801">
    <property type="entry name" value="Acetyl-CoA synthetase-like"/>
    <property type="match status" value="2"/>
</dbReference>
<gene>
    <name evidence="7" type="ORF">HEB29_000027</name>
    <name evidence="6" type="ORF">Sfulv_00160</name>
</gene>
<dbReference type="SUPFAM" id="SSF52777">
    <property type="entry name" value="CoA-dependent acyltransferases"/>
    <property type="match status" value="2"/>
</dbReference>
<feature type="region of interest" description="Disordered" evidence="4">
    <location>
        <begin position="569"/>
        <end position="593"/>
    </location>
</feature>
<dbReference type="InterPro" id="IPR009081">
    <property type="entry name" value="PP-bd_ACP"/>
</dbReference>
<dbReference type="InterPro" id="IPR006162">
    <property type="entry name" value="Ppantetheine_attach_site"/>
</dbReference>
<dbReference type="CDD" id="cd12117">
    <property type="entry name" value="A_NRPS_Srf_like"/>
    <property type="match status" value="1"/>
</dbReference>
<dbReference type="PROSITE" id="PS50075">
    <property type="entry name" value="CARRIER"/>
    <property type="match status" value="1"/>
</dbReference>
<dbReference type="InterPro" id="IPR000873">
    <property type="entry name" value="AMP-dep_synth/lig_dom"/>
</dbReference>
<dbReference type="GO" id="GO:0005737">
    <property type="term" value="C:cytoplasm"/>
    <property type="evidence" value="ECO:0007669"/>
    <property type="project" value="TreeGrafter"/>
</dbReference>
<dbReference type="InterPro" id="IPR020845">
    <property type="entry name" value="AMP-binding_CS"/>
</dbReference>
<dbReference type="NCBIfam" id="TIGR01733">
    <property type="entry name" value="AA-adenyl-dom"/>
    <property type="match status" value="1"/>
</dbReference>
<evidence type="ECO:0000313" key="9">
    <source>
        <dbReference type="Proteomes" id="UP000530403"/>
    </source>
</evidence>
<dbReference type="GO" id="GO:0003824">
    <property type="term" value="F:catalytic activity"/>
    <property type="evidence" value="ECO:0007669"/>
    <property type="project" value="InterPro"/>
</dbReference>
<evidence type="ECO:0000313" key="8">
    <source>
        <dbReference type="Proteomes" id="UP000498980"/>
    </source>
</evidence>
<dbReference type="Gene3D" id="1.10.1200.10">
    <property type="entry name" value="ACP-like"/>
    <property type="match status" value="1"/>
</dbReference>
<dbReference type="CDD" id="cd19531">
    <property type="entry name" value="LCL_NRPS-like"/>
    <property type="match status" value="1"/>
</dbReference>
<dbReference type="Pfam" id="PF00550">
    <property type="entry name" value="PP-binding"/>
    <property type="match status" value="1"/>
</dbReference>
<dbReference type="InterPro" id="IPR001242">
    <property type="entry name" value="Condensation_dom"/>
</dbReference>
<evidence type="ECO:0000256" key="3">
    <source>
        <dbReference type="ARBA" id="ARBA00022553"/>
    </source>
</evidence>
<dbReference type="Gene3D" id="3.30.559.10">
    <property type="entry name" value="Chloramphenicol acetyltransferase-like domain"/>
    <property type="match status" value="1"/>
</dbReference>
<dbReference type="PROSITE" id="PS00455">
    <property type="entry name" value="AMP_BINDING"/>
    <property type="match status" value="1"/>
</dbReference>
<evidence type="ECO:0000256" key="2">
    <source>
        <dbReference type="ARBA" id="ARBA00022450"/>
    </source>
</evidence>
<organism evidence="6 8">
    <name type="scientific">Streptomyces fulvorobeus</name>
    <dbReference type="NCBI Taxonomy" id="284028"/>
    <lineage>
        <taxon>Bacteria</taxon>
        <taxon>Bacillati</taxon>
        <taxon>Actinomycetota</taxon>
        <taxon>Actinomycetes</taxon>
        <taxon>Kitasatosporales</taxon>
        <taxon>Streptomycetaceae</taxon>
        <taxon>Streptomyces</taxon>
    </lineage>
</organism>
<dbReference type="Proteomes" id="UP000498980">
    <property type="component" value="Unassembled WGS sequence"/>
</dbReference>
<reference evidence="7 9" key="2">
    <citation type="submission" date="2020-07" db="EMBL/GenBank/DDBJ databases">
        <title>Sequencing the genomes of 1000 actinobacteria strains.</title>
        <authorList>
            <person name="Klenk H.-P."/>
        </authorList>
    </citation>
    <scope>NUCLEOTIDE SEQUENCE [LARGE SCALE GENOMIC DNA]</scope>
    <source>
        <strain evidence="7 9">DSM 41455</strain>
    </source>
</reference>
<dbReference type="GO" id="GO:0031177">
    <property type="term" value="F:phosphopantetheine binding"/>
    <property type="evidence" value="ECO:0007669"/>
    <property type="project" value="InterPro"/>
</dbReference>
<dbReference type="EMBL" id="BLWC01000001">
    <property type="protein sequence ID" value="GFM95205.1"/>
    <property type="molecule type" value="Genomic_DNA"/>
</dbReference>
<dbReference type="InterPro" id="IPR042099">
    <property type="entry name" value="ANL_N_sf"/>
</dbReference>